<sequence>MNWLALPCSEFPAHQQAWTRLNRATMNLAFFEPAFVNALITHFLDGDETLLLAYEGEELQVAGIFKNHGKGRWATAMPSQCPLGLFLHASPKVDESIIKHICEHLPGNVAMLDMLQMDSKFTEFTPQSKFETMPYIVTGNRPIAEDFDAFFQSLGKNMRQNYNKVINRASRAEDTLSWQKVSEPDEVKQAIIKYGELESMGWKGEEGTAISPNNTQGKFYQQALSEMAASGQACCWYYKINQEIVAVDLCIQQDDCLIILKTTYNEQFNKQSPALMLKIEMLKHYSVNMAQEGIINIEFYGKAMEWHKRLDSTLRDITHVTYYPSAVAKTMIKLVKKLKP</sequence>
<evidence type="ECO:0000313" key="2">
    <source>
        <dbReference type="EMBL" id="GAA0856978.1"/>
    </source>
</evidence>
<dbReference type="EMBL" id="BAAAFD010000005">
    <property type="protein sequence ID" value="GAA0856978.1"/>
    <property type="molecule type" value="Genomic_DNA"/>
</dbReference>
<organism evidence="2 3">
    <name type="scientific">Aliiglaciecola litoralis</name>
    <dbReference type="NCBI Taxonomy" id="582857"/>
    <lineage>
        <taxon>Bacteria</taxon>
        <taxon>Pseudomonadati</taxon>
        <taxon>Pseudomonadota</taxon>
        <taxon>Gammaproteobacteria</taxon>
        <taxon>Alteromonadales</taxon>
        <taxon>Alteromonadaceae</taxon>
        <taxon>Aliiglaciecola</taxon>
    </lineage>
</organism>
<evidence type="ECO:0000313" key="3">
    <source>
        <dbReference type="Proteomes" id="UP001500359"/>
    </source>
</evidence>
<evidence type="ECO:0000259" key="1">
    <source>
        <dbReference type="Pfam" id="PF13480"/>
    </source>
</evidence>
<comment type="caution">
    <text evidence="2">The sequence shown here is derived from an EMBL/GenBank/DDBJ whole genome shotgun (WGS) entry which is preliminary data.</text>
</comment>
<protein>
    <recommendedName>
        <fullName evidence="1">BioF2-like acetyltransferase domain-containing protein</fullName>
    </recommendedName>
</protein>
<gene>
    <name evidence="2" type="ORF">GCM10009114_20920</name>
</gene>
<name>A0ABP3WUP2_9ALTE</name>
<dbReference type="Pfam" id="PF13480">
    <property type="entry name" value="Acetyltransf_6"/>
    <property type="match status" value="1"/>
</dbReference>
<feature type="domain" description="BioF2-like acetyltransferase" evidence="1">
    <location>
        <begin position="157"/>
        <end position="306"/>
    </location>
</feature>
<accession>A0ABP3WUP2</accession>
<reference evidence="3" key="1">
    <citation type="journal article" date="2019" name="Int. J. Syst. Evol. Microbiol.">
        <title>The Global Catalogue of Microorganisms (GCM) 10K type strain sequencing project: providing services to taxonomists for standard genome sequencing and annotation.</title>
        <authorList>
            <consortium name="The Broad Institute Genomics Platform"/>
            <consortium name="The Broad Institute Genome Sequencing Center for Infectious Disease"/>
            <person name="Wu L."/>
            <person name="Ma J."/>
        </authorList>
    </citation>
    <scope>NUCLEOTIDE SEQUENCE [LARGE SCALE GENOMIC DNA]</scope>
    <source>
        <strain evidence="3">JCM 15896</strain>
    </source>
</reference>
<dbReference type="InterPro" id="IPR038740">
    <property type="entry name" value="BioF2-like_GNAT_dom"/>
</dbReference>
<dbReference type="InterPro" id="IPR016181">
    <property type="entry name" value="Acyl_CoA_acyltransferase"/>
</dbReference>
<dbReference type="RefSeq" id="WP_343859644.1">
    <property type="nucleotide sequence ID" value="NZ_BAAAFD010000005.1"/>
</dbReference>
<dbReference type="SUPFAM" id="SSF55729">
    <property type="entry name" value="Acyl-CoA N-acyltransferases (Nat)"/>
    <property type="match status" value="1"/>
</dbReference>
<keyword evidence="3" id="KW-1185">Reference proteome</keyword>
<proteinExistence type="predicted"/>
<dbReference type="Proteomes" id="UP001500359">
    <property type="component" value="Unassembled WGS sequence"/>
</dbReference>